<keyword evidence="4" id="KW-1185">Reference proteome</keyword>
<dbReference type="GeneID" id="87860793"/>
<organism evidence="3 4">
    <name type="scientific">Neurospora tetraspora</name>
    <dbReference type="NCBI Taxonomy" id="94610"/>
    <lineage>
        <taxon>Eukaryota</taxon>
        <taxon>Fungi</taxon>
        <taxon>Dikarya</taxon>
        <taxon>Ascomycota</taxon>
        <taxon>Pezizomycotina</taxon>
        <taxon>Sordariomycetes</taxon>
        <taxon>Sordariomycetidae</taxon>
        <taxon>Sordariales</taxon>
        <taxon>Sordariaceae</taxon>
        <taxon>Neurospora</taxon>
    </lineage>
</organism>
<proteinExistence type="predicted"/>
<reference evidence="3" key="1">
    <citation type="journal article" date="2023" name="Mol. Phylogenet. Evol.">
        <title>Genome-scale phylogeny and comparative genomics of the fungal order Sordariales.</title>
        <authorList>
            <person name="Hensen N."/>
            <person name="Bonometti L."/>
            <person name="Westerberg I."/>
            <person name="Brannstrom I.O."/>
            <person name="Guillou S."/>
            <person name="Cros-Aarteil S."/>
            <person name="Calhoun S."/>
            <person name="Haridas S."/>
            <person name="Kuo A."/>
            <person name="Mondo S."/>
            <person name="Pangilinan J."/>
            <person name="Riley R."/>
            <person name="LaButti K."/>
            <person name="Andreopoulos B."/>
            <person name="Lipzen A."/>
            <person name="Chen C."/>
            <person name="Yan M."/>
            <person name="Daum C."/>
            <person name="Ng V."/>
            <person name="Clum A."/>
            <person name="Steindorff A."/>
            <person name="Ohm R.A."/>
            <person name="Martin F."/>
            <person name="Silar P."/>
            <person name="Natvig D.O."/>
            <person name="Lalanne C."/>
            <person name="Gautier V."/>
            <person name="Ament-Velasquez S.L."/>
            <person name="Kruys A."/>
            <person name="Hutchinson M.I."/>
            <person name="Powell A.J."/>
            <person name="Barry K."/>
            <person name="Miller A.N."/>
            <person name="Grigoriev I.V."/>
            <person name="Debuchy R."/>
            <person name="Gladieux P."/>
            <person name="Hiltunen Thoren M."/>
            <person name="Johannesson H."/>
        </authorList>
    </citation>
    <scope>NUCLEOTIDE SEQUENCE</scope>
    <source>
        <strain evidence="3">CBS 560.94</strain>
    </source>
</reference>
<reference evidence="3" key="2">
    <citation type="submission" date="2023-06" db="EMBL/GenBank/DDBJ databases">
        <authorList>
            <consortium name="Lawrence Berkeley National Laboratory"/>
            <person name="Haridas S."/>
            <person name="Hensen N."/>
            <person name="Bonometti L."/>
            <person name="Westerberg I."/>
            <person name="Brannstrom I.O."/>
            <person name="Guillou S."/>
            <person name="Cros-Aarteil S."/>
            <person name="Calhoun S."/>
            <person name="Kuo A."/>
            <person name="Mondo S."/>
            <person name="Pangilinan J."/>
            <person name="Riley R."/>
            <person name="Labutti K."/>
            <person name="Andreopoulos B."/>
            <person name="Lipzen A."/>
            <person name="Chen C."/>
            <person name="Yanf M."/>
            <person name="Daum C."/>
            <person name="Ng V."/>
            <person name="Clum A."/>
            <person name="Steindorff A."/>
            <person name="Ohm R."/>
            <person name="Martin F."/>
            <person name="Silar P."/>
            <person name="Natvig D."/>
            <person name="Lalanne C."/>
            <person name="Gautier V."/>
            <person name="Ament-Velasquez S.L."/>
            <person name="Kruys A."/>
            <person name="Hutchinson M.I."/>
            <person name="Powell A.J."/>
            <person name="Barry K."/>
            <person name="Miller A.N."/>
            <person name="Grigoriev I.V."/>
            <person name="Debuchy R."/>
            <person name="Gladieux P."/>
            <person name="Thoren M.H."/>
            <person name="Johannesson H."/>
        </authorList>
    </citation>
    <scope>NUCLEOTIDE SEQUENCE</scope>
    <source>
        <strain evidence="3">CBS 560.94</strain>
    </source>
</reference>
<dbReference type="Proteomes" id="UP001278500">
    <property type="component" value="Unassembled WGS sequence"/>
</dbReference>
<gene>
    <name evidence="3" type="ORF">B0H65DRAFT_340645</name>
</gene>
<dbReference type="EMBL" id="JAUEPP010000009">
    <property type="protein sequence ID" value="KAK3335051.1"/>
    <property type="molecule type" value="Genomic_DNA"/>
</dbReference>
<accession>A0AAE0J185</accession>
<dbReference type="AlphaFoldDB" id="A0AAE0J185"/>
<name>A0AAE0J185_9PEZI</name>
<feature type="chain" id="PRO_5042272422" evidence="2">
    <location>
        <begin position="23"/>
        <end position="154"/>
    </location>
</feature>
<feature type="compositionally biased region" description="Polar residues" evidence="1">
    <location>
        <begin position="144"/>
        <end position="154"/>
    </location>
</feature>
<evidence type="ECO:0000256" key="1">
    <source>
        <dbReference type="SAM" id="MobiDB-lite"/>
    </source>
</evidence>
<feature type="compositionally biased region" description="Basic and acidic residues" evidence="1">
    <location>
        <begin position="128"/>
        <end position="143"/>
    </location>
</feature>
<keyword evidence="2" id="KW-0732">Signal</keyword>
<evidence type="ECO:0000313" key="3">
    <source>
        <dbReference type="EMBL" id="KAK3335051.1"/>
    </source>
</evidence>
<evidence type="ECO:0000256" key="2">
    <source>
        <dbReference type="SAM" id="SignalP"/>
    </source>
</evidence>
<sequence>MHSRRFLHFALTVLFGASVSTALTVPKPGVVPAGAPVAIKARTDSTESTHLPTATSSTTSRNIYPRGIPVRVVDGTTYFPRRRITARDDIVGTEVILATADTDQVEKLVETRNQWIYDYFHPKKHQSSARDKRYKVTDLHEKQPSTPSNTRSPK</sequence>
<comment type="caution">
    <text evidence="3">The sequence shown here is derived from an EMBL/GenBank/DDBJ whole genome shotgun (WGS) entry which is preliminary data.</text>
</comment>
<evidence type="ECO:0000313" key="4">
    <source>
        <dbReference type="Proteomes" id="UP001278500"/>
    </source>
</evidence>
<protein>
    <submittedName>
        <fullName evidence="3">Uncharacterized protein</fullName>
    </submittedName>
</protein>
<dbReference type="RefSeq" id="XP_062677217.1">
    <property type="nucleotide sequence ID" value="XM_062823639.1"/>
</dbReference>
<feature type="region of interest" description="Disordered" evidence="1">
    <location>
        <begin position="124"/>
        <end position="154"/>
    </location>
</feature>
<feature type="signal peptide" evidence="2">
    <location>
        <begin position="1"/>
        <end position="22"/>
    </location>
</feature>